<name>B9SD04_RICCO</name>
<dbReference type="Proteomes" id="UP000008311">
    <property type="component" value="Unassembled WGS sequence"/>
</dbReference>
<keyword evidence="3" id="KW-1185">Reference proteome</keyword>
<protein>
    <recommendedName>
        <fullName evidence="4">Late embryogenesis abundant protein LEA-2 subgroup domain-containing protein</fullName>
    </recommendedName>
</protein>
<feature type="transmembrane region" description="Helical" evidence="1">
    <location>
        <begin position="217"/>
        <end position="235"/>
    </location>
</feature>
<reference evidence="3" key="1">
    <citation type="journal article" date="2010" name="Nat. Biotechnol.">
        <title>Draft genome sequence of the oilseed species Ricinus communis.</title>
        <authorList>
            <person name="Chan A.P."/>
            <person name="Crabtree J."/>
            <person name="Zhao Q."/>
            <person name="Lorenzi H."/>
            <person name="Orvis J."/>
            <person name="Puiu D."/>
            <person name="Melake-Berhan A."/>
            <person name="Jones K.M."/>
            <person name="Redman J."/>
            <person name="Chen G."/>
            <person name="Cahoon E.B."/>
            <person name="Gedil M."/>
            <person name="Stanke M."/>
            <person name="Haas B.J."/>
            <person name="Wortman J.R."/>
            <person name="Fraser-Liggett C.M."/>
            <person name="Ravel J."/>
            <person name="Rabinowicz P.D."/>
        </authorList>
    </citation>
    <scope>NUCLEOTIDE SEQUENCE [LARGE SCALE GENOMIC DNA]</scope>
    <source>
        <strain evidence="3">cv. Hale</strain>
    </source>
</reference>
<keyword evidence="1" id="KW-1133">Transmembrane helix</keyword>
<feature type="transmembrane region" description="Helical" evidence="1">
    <location>
        <begin position="15"/>
        <end position="39"/>
    </location>
</feature>
<accession>B9SD04</accession>
<keyword evidence="1" id="KW-0472">Membrane</keyword>
<evidence type="ECO:0000256" key="1">
    <source>
        <dbReference type="SAM" id="Phobius"/>
    </source>
</evidence>
<organism evidence="2 3">
    <name type="scientific">Ricinus communis</name>
    <name type="common">Castor bean</name>
    <dbReference type="NCBI Taxonomy" id="3988"/>
    <lineage>
        <taxon>Eukaryota</taxon>
        <taxon>Viridiplantae</taxon>
        <taxon>Streptophyta</taxon>
        <taxon>Embryophyta</taxon>
        <taxon>Tracheophyta</taxon>
        <taxon>Spermatophyta</taxon>
        <taxon>Magnoliopsida</taxon>
        <taxon>eudicotyledons</taxon>
        <taxon>Gunneridae</taxon>
        <taxon>Pentapetalae</taxon>
        <taxon>rosids</taxon>
        <taxon>fabids</taxon>
        <taxon>Malpighiales</taxon>
        <taxon>Euphorbiaceae</taxon>
        <taxon>Acalyphoideae</taxon>
        <taxon>Acalypheae</taxon>
        <taxon>Ricinus</taxon>
    </lineage>
</organism>
<dbReference type="EMBL" id="EQ973924">
    <property type="protein sequence ID" value="EEF38599.1"/>
    <property type="molecule type" value="Genomic_DNA"/>
</dbReference>
<dbReference type="AlphaFoldDB" id="B9SD04"/>
<evidence type="ECO:0000313" key="2">
    <source>
        <dbReference type="EMBL" id="EEF38599.1"/>
    </source>
</evidence>
<gene>
    <name evidence="2" type="ORF">RCOM_1282680</name>
</gene>
<evidence type="ECO:0008006" key="4">
    <source>
        <dbReference type="Google" id="ProtNLM"/>
    </source>
</evidence>
<proteinExistence type="predicted"/>
<sequence length="236" mass="26200">MSHTSSIRSSVCDCLFGFVFIITLAFLISATPAVIRFLILLQPTLPTFTSNSSSLSLLNASSNINIPITAHWNLVLSIHNPNTNPISYHPIEATSLLPYSHASSTLIPSFVQTGNVQENIQVAFTNMFLQFTNCSSTTGPDQNISSCGAINLTMEMQARATYEGWTWPAKTDTVKVVCRQDLKVQFPLIIATLNFDSSNTTCDVNGRWKTLVTNWNSFFWNYLYFVMIAVLGTLHD</sequence>
<keyword evidence="1" id="KW-0812">Transmembrane</keyword>
<evidence type="ECO:0000313" key="3">
    <source>
        <dbReference type="Proteomes" id="UP000008311"/>
    </source>
</evidence>
<dbReference type="InParanoid" id="B9SD04"/>